<feature type="domain" description="ABC transporter" evidence="5">
    <location>
        <begin position="19"/>
        <end position="54"/>
    </location>
</feature>
<organism evidence="6 7">
    <name type="scientific">Lentibacillus salicampi</name>
    <dbReference type="NCBI Taxonomy" id="175306"/>
    <lineage>
        <taxon>Bacteria</taxon>
        <taxon>Bacillati</taxon>
        <taxon>Bacillota</taxon>
        <taxon>Bacilli</taxon>
        <taxon>Bacillales</taxon>
        <taxon>Bacillaceae</taxon>
        <taxon>Lentibacillus</taxon>
    </lineage>
</organism>
<proteinExistence type="inferred from homology"/>
<gene>
    <name evidence="6" type="ORF">E4U82_16865</name>
</gene>
<dbReference type="SUPFAM" id="SSF52540">
    <property type="entry name" value="P-loop containing nucleoside triphosphate hydrolases"/>
    <property type="match status" value="1"/>
</dbReference>
<sequence>MTVLQTKGIAKTFGTFQALDGIDMDVEPGEIYGFIGPNGAGKSTTIRILLGNMHGKYF</sequence>
<reference evidence="6 7" key="1">
    <citation type="submission" date="2019-03" db="EMBL/GenBank/DDBJ databases">
        <title>Genome sequence of Lentibacillus salicampi ATCC BAA-719.</title>
        <authorList>
            <person name="Maclea K.S."/>
            <person name="Simoes Junior M."/>
        </authorList>
    </citation>
    <scope>NUCLEOTIDE SEQUENCE [LARGE SCALE GENOMIC DNA]</scope>
    <source>
        <strain evidence="6 7">ATCC BAA-719</strain>
    </source>
</reference>
<accession>A0A4Y9A9N3</accession>
<dbReference type="PANTHER" id="PTHR42711:SF5">
    <property type="entry name" value="ABC TRANSPORTER ATP-BINDING PROTEIN NATA"/>
    <property type="match status" value="1"/>
</dbReference>
<evidence type="ECO:0000256" key="2">
    <source>
        <dbReference type="ARBA" id="ARBA00022448"/>
    </source>
</evidence>
<dbReference type="PANTHER" id="PTHR42711">
    <property type="entry name" value="ABC TRANSPORTER ATP-BINDING PROTEIN"/>
    <property type="match status" value="1"/>
</dbReference>
<dbReference type="AlphaFoldDB" id="A0A4Y9A9N3"/>
<dbReference type="InterPro" id="IPR050763">
    <property type="entry name" value="ABC_transporter_ATP-binding"/>
</dbReference>
<dbReference type="GO" id="GO:0005524">
    <property type="term" value="F:ATP binding"/>
    <property type="evidence" value="ECO:0007669"/>
    <property type="project" value="UniProtKB-KW"/>
</dbReference>
<evidence type="ECO:0000256" key="4">
    <source>
        <dbReference type="ARBA" id="ARBA00022840"/>
    </source>
</evidence>
<dbReference type="InterPro" id="IPR027417">
    <property type="entry name" value="P-loop_NTPase"/>
</dbReference>
<dbReference type="GO" id="GO:0016887">
    <property type="term" value="F:ATP hydrolysis activity"/>
    <property type="evidence" value="ECO:0007669"/>
    <property type="project" value="InterPro"/>
</dbReference>
<keyword evidence="3" id="KW-0547">Nucleotide-binding</keyword>
<dbReference type="EMBL" id="SRHY01000046">
    <property type="protein sequence ID" value="TFJ91600.1"/>
    <property type="molecule type" value="Genomic_DNA"/>
</dbReference>
<evidence type="ECO:0000256" key="1">
    <source>
        <dbReference type="ARBA" id="ARBA00005417"/>
    </source>
</evidence>
<comment type="caution">
    <text evidence="6">The sequence shown here is derived from an EMBL/GenBank/DDBJ whole genome shotgun (WGS) entry which is preliminary data.</text>
</comment>
<dbReference type="Proteomes" id="UP000298484">
    <property type="component" value="Unassembled WGS sequence"/>
</dbReference>
<evidence type="ECO:0000256" key="3">
    <source>
        <dbReference type="ARBA" id="ARBA00022741"/>
    </source>
</evidence>
<dbReference type="InterPro" id="IPR003439">
    <property type="entry name" value="ABC_transporter-like_ATP-bd"/>
</dbReference>
<dbReference type="OrthoDB" id="1551385at2"/>
<keyword evidence="2" id="KW-0813">Transport</keyword>
<keyword evidence="7" id="KW-1185">Reference proteome</keyword>
<evidence type="ECO:0000313" key="7">
    <source>
        <dbReference type="Proteomes" id="UP000298484"/>
    </source>
</evidence>
<evidence type="ECO:0000313" key="6">
    <source>
        <dbReference type="EMBL" id="TFJ91600.1"/>
    </source>
</evidence>
<name>A0A4Y9A9N3_9BACI</name>
<protein>
    <submittedName>
        <fullName evidence="6">ATP-binding cassette domain-containing protein</fullName>
    </submittedName>
</protein>
<evidence type="ECO:0000259" key="5">
    <source>
        <dbReference type="Pfam" id="PF00005"/>
    </source>
</evidence>
<dbReference type="Gene3D" id="3.40.50.300">
    <property type="entry name" value="P-loop containing nucleotide triphosphate hydrolases"/>
    <property type="match status" value="1"/>
</dbReference>
<keyword evidence="4 6" id="KW-0067">ATP-binding</keyword>
<comment type="similarity">
    <text evidence="1">Belongs to the ABC transporter superfamily.</text>
</comment>
<dbReference type="Pfam" id="PF00005">
    <property type="entry name" value="ABC_tran"/>
    <property type="match status" value="1"/>
</dbReference>